<proteinExistence type="predicted"/>
<dbReference type="InParanoid" id="A2EPJ7"/>
<name>A2EPJ7_TRIV3</name>
<dbReference type="VEuPathDB" id="TrichDB:TVAG_197270"/>
<dbReference type="InterPro" id="IPR035979">
    <property type="entry name" value="RBD_domain_sf"/>
</dbReference>
<evidence type="ECO:0000313" key="1">
    <source>
        <dbReference type="EMBL" id="EAY05426.1"/>
    </source>
</evidence>
<evidence type="ECO:0000313" key="2">
    <source>
        <dbReference type="Proteomes" id="UP000001542"/>
    </source>
</evidence>
<reference evidence="1" key="2">
    <citation type="journal article" date="2007" name="Science">
        <title>Draft genome sequence of the sexually transmitted pathogen Trichomonas vaginalis.</title>
        <authorList>
            <person name="Carlton J.M."/>
            <person name="Hirt R.P."/>
            <person name="Silva J.C."/>
            <person name="Delcher A.L."/>
            <person name="Schatz M."/>
            <person name="Zhao Q."/>
            <person name="Wortman J.R."/>
            <person name="Bidwell S.L."/>
            <person name="Alsmark U.C.M."/>
            <person name="Besteiro S."/>
            <person name="Sicheritz-Ponten T."/>
            <person name="Noel C.J."/>
            <person name="Dacks J.B."/>
            <person name="Foster P.G."/>
            <person name="Simillion C."/>
            <person name="Van de Peer Y."/>
            <person name="Miranda-Saavedra D."/>
            <person name="Barton G.J."/>
            <person name="Westrop G.D."/>
            <person name="Mueller S."/>
            <person name="Dessi D."/>
            <person name="Fiori P.L."/>
            <person name="Ren Q."/>
            <person name="Paulsen I."/>
            <person name="Zhang H."/>
            <person name="Bastida-Corcuera F.D."/>
            <person name="Simoes-Barbosa A."/>
            <person name="Brown M.T."/>
            <person name="Hayes R.D."/>
            <person name="Mukherjee M."/>
            <person name="Okumura C.Y."/>
            <person name="Schneider R."/>
            <person name="Smith A.J."/>
            <person name="Vanacova S."/>
            <person name="Villalvazo M."/>
            <person name="Haas B.J."/>
            <person name="Pertea M."/>
            <person name="Feldblyum T.V."/>
            <person name="Utterback T.R."/>
            <person name="Shu C.L."/>
            <person name="Osoegawa K."/>
            <person name="de Jong P.J."/>
            <person name="Hrdy I."/>
            <person name="Horvathova L."/>
            <person name="Zubacova Z."/>
            <person name="Dolezal P."/>
            <person name="Malik S.B."/>
            <person name="Logsdon J.M. Jr."/>
            <person name="Henze K."/>
            <person name="Gupta A."/>
            <person name="Wang C.C."/>
            <person name="Dunne R.L."/>
            <person name="Upcroft J.A."/>
            <person name="Upcroft P."/>
            <person name="White O."/>
            <person name="Salzberg S.L."/>
            <person name="Tang P."/>
            <person name="Chiu C.-H."/>
            <person name="Lee Y.-S."/>
            <person name="Embley T.M."/>
            <person name="Coombs G.H."/>
            <person name="Mottram J.C."/>
            <person name="Tachezy J."/>
            <person name="Fraser-Liggett C.M."/>
            <person name="Johnson P.J."/>
        </authorList>
    </citation>
    <scope>NUCLEOTIDE SEQUENCE [LARGE SCALE GENOMIC DNA]</scope>
    <source>
        <strain evidence="1">G3</strain>
    </source>
</reference>
<dbReference type="Gene3D" id="3.30.70.330">
    <property type="match status" value="1"/>
</dbReference>
<dbReference type="SMR" id="A2EPJ7"/>
<gene>
    <name evidence="1" type="ORF">TVAG_197270</name>
</gene>
<keyword evidence="2" id="KW-1185">Reference proteome</keyword>
<organism evidence="1 2">
    <name type="scientific">Trichomonas vaginalis (strain ATCC PRA-98 / G3)</name>
    <dbReference type="NCBI Taxonomy" id="412133"/>
    <lineage>
        <taxon>Eukaryota</taxon>
        <taxon>Metamonada</taxon>
        <taxon>Parabasalia</taxon>
        <taxon>Trichomonadida</taxon>
        <taxon>Trichomonadidae</taxon>
        <taxon>Trichomonas</taxon>
    </lineage>
</organism>
<sequence>MNGTIFTLNDSIDTTTSYTDELNKDLGPVCKYIVIYQHPLNQKRAFELQNTVEDTLRVEIDDITIFKHPNGENLGISSIEFSKEVPISQLNLLEKEKINQICAFKTRSEYEQFMNIHSLDRLELIKFKSGRTPLVYIGNFNGSADDLRQMLRQFGTITLVRELKAKNITYFIAYFEQETSASFAVQTLNQQIINSQSVLCRSFYSNAYQDFFAVRGALDAESLKSLLSDYGNIKSFQEVQDGESVTYIISMESEEINKACCMLLNGIKLGHSKFKTFFVDKQRFLSSRNQRI</sequence>
<dbReference type="Proteomes" id="UP000001542">
    <property type="component" value="Unassembled WGS sequence"/>
</dbReference>
<dbReference type="GO" id="GO:0003676">
    <property type="term" value="F:nucleic acid binding"/>
    <property type="evidence" value="ECO:0007669"/>
    <property type="project" value="InterPro"/>
</dbReference>
<dbReference type="InterPro" id="IPR012677">
    <property type="entry name" value="Nucleotide-bd_a/b_plait_sf"/>
</dbReference>
<protein>
    <recommendedName>
        <fullName evidence="3">RRM domain-containing protein</fullName>
    </recommendedName>
</protein>
<dbReference type="VEuPathDB" id="TrichDB:TVAGG3_0599910"/>
<dbReference type="AlphaFoldDB" id="A2EPJ7"/>
<reference evidence="1" key="1">
    <citation type="submission" date="2006-10" db="EMBL/GenBank/DDBJ databases">
        <authorList>
            <person name="Amadeo P."/>
            <person name="Zhao Q."/>
            <person name="Wortman J."/>
            <person name="Fraser-Liggett C."/>
            <person name="Carlton J."/>
        </authorList>
    </citation>
    <scope>NUCLEOTIDE SEQUENCE</scope>
    <source>
        <strain evidence="1">G3</strain>
    </source>
</reference>
<dbReference type="SUPFAM" id="SSF54928">
    <property type="entry name" value="RNA-binding domain, RBD"/>
    <property type="match status" value="1"/>
</dbReference>
<dbReference type="KEGG" id="tva:4763292"/>
<evidence type="ECO:0008006" key="3">
    <source>
        <dbReference type="Google" id="ProtNLM"/>
    </source>
</evidence>
<accession>A2EPJ7</accession>
<dbReference type="EMBL" id="DS113449">
    <property type="protein sequence ID" value="EAY05426.1"/>
    <property type="molecule type" value="Genomic_DNA"/>
</dbReference>
<dbReference type="RefSeq" id="XP_001317649.1">
    <property type="nucleotide sequence ID" value="XM_001317614.1"/>
</dbReference>